<protein>
    <submittedName>
        <fullName evidence="2">Uncharacterized protein</fullName>
    </submittedName>
</protein>
<name>A0AAE0Y4P2_9GAST</name>
<dbReference type="EMBL" id="JAWDGP010006959">
    <property type="protein sequence ID" value="KAK3732429.1"/>
    <property type="molecule type" value="Genomic_DNA"/>
</dbReference>
<gene>
    <name evidence="2" type="ORF">RRG08_037433</name>
</gene>
<dbReference type="AlphaFoldDB" id="A0AAE0Y4P2"/>
<accession>A0AAE0Y4P2</accession>
<evidence type="ECO:0000256" key="1">
    <source>
        <dbReference type="SAM" id="MobiDB-lite"/>
    </source>
</evidence>
<comment type="caution">
    <text evidence="2">The sequence shown here is derived from an EMBL/GenBank/DDBJ whole genome shotgun (WGS) entry which is preliminary data.</text>
</comment>
<keyword evidence="3" id="KW-1185">Reference proteome</keyword>
<evidence type="ECO:0000313" key="3">
    <source>
        <dbReference type="Proteomes" id="UP001283361"/>
    </source>
</evidence>
<dbReference type="Proteomes" id="UP001283361">
    <property type="component" value="Unassembled WGS sequence"/>
</dbReference>
<organism evidence="2 3">
    <name type="scientific">Elysia crispata</name>
    <name type="common">lettuce slug</name>
    <dbReference type="NCBI Taxonomy" id="231223"/>
    <lineage>
        <taxon>Eukaryota</taxon>
        <taxon>Metazoa</taxon>
        <taxon>Spiralia</taxon>
        <taxon>Lophotrochozoa</taxon>
        <taxon>Mollusca</taxon>
        <taxon>Gastropoda</taxon>
        <taxon>Heterobranchia</taxon>
        <taxon>Euthyneura</taxon>
        <taxon>Panpulmonata</taxon>
        <taxon>Sacoglossa</taxon>
        <taxon>Placobranchoidea</taxon>
        <taxon>Plakobranchidae</taxon>
        <taxon>Elysia</taxon>
    </lineage>
</organism>
<feature type="region of interest" description="Disordered" evidence="1">
    <location>
        <begin position="247"/>
        <end position="278"/>
    </location>
</feature>
<evidence type="ECO:0000313" key="2">
    <source>
        <dbReference type="EMBL" id="KAK3732429.1"/>
    </source>
</evidence>
<proteinExistence type="predicted"/>
<sequence>MLCSEKLFIALFYYIKNFYVDHSCVDKNSRSYPGEENDSQSAVDGRSLSPAGTTSFQLEGGASTVLLKVGVATDLCNSNWLWFIEMSVIVSWGVGALNKGGRLLIRIRRGALSEVAQRAQCAPLLWRSLSDQVFTFSRHSIVASLTSSIVSNSLQHVTFLPTSASVLGHCTLPPGVTALVSHLTIARISKCVVDTGWLALRVIAFLDVQTALNLPSADVPKHQNSIFQTGQGLNKNETLKTVPALPSCRTRGGHTPMSTPLPTPNGGISTKDDNILKT</sequence>
<reference evidence="2" key="1">
    <citation type="journal article" date="2023" name="G3 (Bethesda)">
        <title>A reference genome for the long-term kleptoplast-retaining sea slug Elysia crispata morphotype clarki.</title>
        <authorList>
            <person name="Eastman K.E."/>
            <person name="Pendleton A.L."/>
            <person name="Shaikh M.A."/>
            <person name="Suttiyut T."/>
            <person name="Ogas R."/>
            <person name="Tomko P."/>
            <person name="Gavelis G."/>
            <person name="Widhalm J.R."/>
            <person name="Wisecaver J.H."/>
        </authorList>
    </citation>
    <scope>NUCLEOTIDE SEQUENCE</scope>
    <source>
        <strain evidence="2">ECLA1</strain>
    </source>
</reference>